<gene>
    <name evidence="1" type="ORF">PNO30_08595</name>
</gene>
<proteinExistence type="predicted"/>
<dbReference type="Proteomes" id="UP001212217">
    <property type="component" value="Unassembled WGS sequence"/>
</dbReference>
<evidence type="ECO:0000313" key="1">
    <source>
        <dbReference type="EMBL" id="MDB6186819.1"/>
    </source>
</evidence>
<comment type="caution">
    <text evidence="1">The sequence shown here is derived from an EMBL/GenBank/DDBJ whole genome shotgun (WGS) entry which is preliminary data.</text>
</comment>
<evidence type="ECO:0000313" key="2">
    <source>
        <dbReference type="Proteomes" id="UP001212217"/>
    </source>
</evidence>
<protein>
    <submittedName>
        <fullName evidence="1">Uncharacterized protein</fullName>
    </submittedName>
</protein>
<dbReference type="RefSeq" id="WP_271988094.1">
    <property type="nucleotide sequence ID" value="NZ_JAQMFS010000108.1"/>
</dbReference>
<accession>A0AAW6B7S5</accession>
<name>A0AAW6B7S5_9BACL</name>
<reference evidence="1" key="1">
    <citation type="submission" date="2023-08" db="EMBL/GenBank/DDBJ databases">
        <title>Dental plaque isolates bound by oral lectin ZG16B.</title>
        <authorList>
            <person name="Ghosh S."/>
        </authorList>
    </citation>
    <scope>NUCLEOTIDE SEQUENCE</scope>
    <source>
        <strain evidence="1">DP3_5B</strain>
    </source>
</reference>
<dbReference type="AlphaFoldDB" id="A0AAW6B7S5"/>
<organism evidence="1 2">
    <name type="scientific">Gemella haemolysans</name>
    <dbReference type="NCBI Taxonomy" id="1379"/>
    <lineage>
        <taxon>Bacteria</taxon>
        <taxon>Bacillati</taxon>
        <taxon>Bacillota</taxon>
        <taxon>Bacilli</taxon>
        <taxon>Bacillales</taxon>
        <taxon>Gemellaceae</taxon>
        <taxon>Gemella</taxon>
    </lineage>
</organism>
<dbReference type="InterPro" id="IPR036291">
    <property type="entry name" value="NAD(P)-bd_dom_sf"/>
</dbReference>
<dbReference type="EMBL" id="JAQMFS010000108">
    <property type="protein sequence ID" value="MDB6186819.1"/>
    <property type="molecule type" value="Genomic_DNA"/>
</dbReference>
<sequence>MKNIALIGETGSVGEEIFNQLLKIDNLHVNTFTRRNITDVLHSEYDITICAAPSSGKLKTNLELDNSDKDIEELCRIIKEIKTNRFILISSQSVIYEAEKLYGKVQKKVLDSVLVHHSNHTVYLVDTLYGTSLNKGFISDIITKQWSFLSDDYIQKSPELMNYYKRIGDTNLWERYNELPKNLLEKLPNIVDIYPDDKVFQVTPIAALAKTLVENMEKSQGLKTSISETEVFTGKQIKDLYENPNEDTFLGKYFMKQKI</sequence>
<dbReference type="SUPFAM" id="SSF51735">
    <property type="entry name" value="NAD(P)-binding Rossmann-fold domains"/>
    <property type="match status" value="1"/>
</dbReference>